<protein>
    <submittedName>
        <fullName evidence="1">Uncharacterized protein</fullName>
    </submittedName>
</protein>
<proteinExistence type="predicted"/>
<dbReference type="RefSeq" id="YP_006987598.1">
    <property type="nucleotide sequence ID" value="NC_019401.1"/>
</dbReference>
<dbReference type="OrthoDB" id="18923at10239"/>
<dbReference type="Proteomes" id="UP000000457">
    <property type="component" value="Segment"/>
</dbReference>
<dbReference type="EMBL" id="JN882285">
    <property type="protein sequence ID" value="AFC21943.1"/>
    <property type="molecule type" value="Genomic_DNA"/>
</dbReference>
<evidence type="ECO:0000313" key="2">
    <source>
        <dbReference type="Proteomes" id="UP000000457"/>
    </source>
</evidence>
<accession>K4F7A3</accession>
<keyword evidence="2" id="KW-1185">Reference proteome</keyword>
<gene>
    <name evidence="1" type="ORF">GAP32_485</name>
</gene>
<reference evidence="1 2" key="1">
    <citation type="journal article" date="2014" name="Virology">
        <title>Supersize me: Cronobacter sakazakii phage GAP32.</title>
        <authorList>
            <person name="Abbasifar R."/>
            <person name="Griffiths M.W."/>
            <person name="Sabour P.M."/>
            <person name="Ackermann H.-W."/>
            <person name="Vandersteegen K."/>
            <person name="Lavigne R."/>
            <person name="Noben J.-P."/>
            <person name="Villa A.A."/>
            <person name="Abbasifar A."/>
            <person name="Nash J.H.E."/>
            <person name="Kropinski A.M."/>
        </authorList>
    </citation>
    <scope>NUCLEOTIDE SEQUENCE [LARGE SCALE GENOMIC DNA]</scope>
    <source>
        <strain evidence="1">GAP-32</strain>
    </source>
</reference>
<dbReference type="KEGG" id="vg:13994234"/>
<organism evidence="1 2">
    <name type="scientific">Cronobacter phage vB_CsaM_GAP32</name>
    <dbReference type="NCBI Taxonomy" id="1141136"/>
    <lineage>
        <taxon>Viruses</taxon>
        <taxon>Duplodnaviria</taxon>
        <taxon>Heunggongvirae</taxon>
        <taxon>Uroviricota</taxon>
        <taxon>Caudoviricetes</taxon>
        <taxon>Mimasvirus</taxon>
        <taxon>Mimasvirus GAP32</taxon>
    </lineage>
</organism>
<dbReference type="GeneID" id="13994234"/>
<name>K4F7A3_9CAUD</name>
<sequence>MFDVDDWIILVNESAFVEMHNQNGDIARRIRNKKLRIVESTSDGSVRKLVDKNGDYYEVGLYARELSRCFEKTDHPDSTPKFGAFKIIITYVENGETIEEEGVTNIHITDSTVEYKYNRKKLGFLKYSGEVKLEIADLKQITISTPQNERVYHIQNGVIVREHIMYDEERKFTNFKIG</sequence>
<evidence type="ECO:0000313" key="1">
    <source>
        <dbReference type="EMBL" id="AFC21943.1"/>
    </source>
</evidence>